<dbReference type="InterPro" id="IPR010455">
    <property type="entry name" value="Phage_82_GpQ"/>
</dbReference>
<protein>
    <submittedName>
        <fullName evidence="1">Phage antitermination protein</fullName>
    </submittedName>
</protein>
<evidence type="ECO:0000313" key="1">
    <source>
        <dbReference type="EMBL" id="EMB2809579.1"/>
    </source>
</evidence>
<organism evidence="1 2">
    <name type="scientific">Enterobacter hormaechei subsp. hoffmannii</name>
    <dbReference type="NCBI Taxonomy" id="1812934"/>
    <lineage>
        <taxon>Bacteria</taxon>
        <taxon>Pseudomonadati</taxon>
        <taxon>Pseudomonadota</taxon>
        <taxon>Gammaproteobacteria</taxon>
        <taxon>Enterobacterales</taxon>
        <taxon>Enterobacteriaceae</taxon>
        <taxon>Enterobacter</taxon>
        <taxon>Enterobacter cloacae complex</taxon>
    </lineage>
</organism>
<comment type="caution">
    <text evidence="1">The sequence shown here is derived from an EMBL/GenBank/DDBJ whole genome shotgun (WGS) entry which is preliminary data.</text>
</comment>
<evidence type="ECO:0000313" key="2">
    <source>
        <dbReference type="Proteomes" id="UP001289659"/>
    </source>
</evidence>
<dbReference type="RefSeq" id="WP_199012650.1">
    <property type="nucleotide sequence ID" value="NZ_JBMDHG010000044.1"/>
</dbReference>
<name>A0AAI9D700_9ENTR</name>
<accession>A0AAI9D700</accession>
<reference evidence="1" key="1">
    <citation type="submission" date="2023-12" db="EMBL/GenBank/DDBJ databases">
        <authorList>
            <consortium name="Clinical and Environmental Microbiology Branch: Whole genome sequencing antimicrobial resistance pathogens in the healthcare setting"/>
        </authorList>
    </citation>
    <scope>NUCLEOTIDE SEQUENCE</scope>
    <source>
        <strain evidence="1">Clinical</strain>
    </source>
</reference>
<dbReference type="Pfam" id="PF06323">
    <property type="entry name" value="Phage_antiter_Q"/>
    <property type="match status" value="1"/>
</dbReference>
<dbReference type="EMBL" id="ABPNFY010000023">
    <property type="protein sequence ID" value="EMB2809579.1"/>
    <property type="molecule type" value="Genomic_DNA"/>
</dbReference>
<proteinExistence type="predicted"/>
<dbReference type="AlphaFoldDB" id="A0AAI9D700"/>
<gene>
    <name evidence="1" type="ORF">U8038_004560</name>
</gene>
<sequence>MELNSIRACVSTALSDIHYLQRGILEVQLEQLRLASSDRFTDKPTRTICIGDTESYEISVPAEPVRYHVGKSFKRSSMLLTELDFMTASWRRAIEQLNSEDTAWLHYCYGCKPNYKNDVTVCQWLWMDFLIAHSRAGFKKMKASTKKIMQRLTYYGIQQVKSEIFRELHDSDFDGTERDEHISSLVGVSVESWRKDYKKRWLLLKSRCMHLNDTALLNAAEKRCEIIESHRARSADLPVSAGYVQETR</sequence>
<dbReference type="PIRSF" id="PIRSF004417">
    <property type="entry name" value="Anti_term_Q"/>
    <property type="match status" value="1"/>
</dbReference>
<dbReference type="Proteomes" id="UP001289659">
    <property type="component" value="Unassembled WGS sequence"/>
</dbReference>